<feature type="domain" description="LysM" evidence="1">
    <location>
        <begin position="466"/>
        <end position="510"/>
    </location>
</feature>
<dbReference type="AlphaFoldDB" id="W6RXS3"/>
<dbReference type="InterPro" id="IPR024300">
    <property type="entry name" value="SipL_SPOCS_dom"/>
</dbReference>
<dbReference type="InterPro" id="IPR018392">
    <property type="entry name" value="LysM"/>
</dbReference>
<dbReference type="KEGG" id="clt:CM240_2314"/>
<dbReference type="PANTHER" id="PTHR33734">
    <property type="entry name" value="LYSM DOMAIN-CONTAINING GPI-ANCHORED PROTEIN 2"/>
    <property type="match status" value="1"/>
</dbReference>
<proteinExistence type="predicted"/>
<name>W6RXS3_9CLOT</name>
<dbReference type="OrthoDB" id="9779340at2"/>
<dbReference type="Pfam" id="PF12673">
    <property type="entry name" value="SipL"/>
    <property type="match status" value="3"/>
</dbReference>
<accession>W6RXS3</accession>
<dbReference type="STRING" id="1216932.CM240_2314"/>
<dbReference type="Gene3D" id="3.10.350.10">
    <property type="entry name" value="LysM domain"/>
    <property type="match status" value="1"/>
</dbReference>
<evidence type="ECO:0000313" key="3">
    <source>
        <dbReference type="Proteomes" id="UP000019426"/>
    </source>
</evidence>
<dbReference type="Pfam" id="PF01476">
    <property type="entry name" value="LysM"/>
    <property type="match status" value="1"/>
</dbReference>
<dbReference type="GO" id="GO:0008932">
    <property type="term" value="F:lytic endotransglycosylase activity"/>
    <property type="evidence" value="ECO:0007669"/>
    <property type="project" value="TreeGrafter"/>
</dbReference>
<dbReference type="HOGENOM" id="CLU_037106_0_0_9"/>
<sequence length="517" mass="57866">MSVELLKENIEFEKFFGENTSSVMLKEDFIIPDTNPDVKEIVGVETSYKINNKDAMQDKIYVEGEICYNVLYLAELEDNCEVFNSKYTSKFSCYVDIIECDSKMDIKVDAFIEHIMSTMVNERKVCVEVVLKVKGQCFKKEQVDIVKGIGNLEGVQYLNYPLTVDKLGGAGTATLKNDCTLKVPMDMPQIGTILSCKGIVCKRNVKVFDGKVIVAGAIKYNAIYKCKNSRDVDYLEKEVPFEEEVIINNATADMTEEVEIKIDNFDFILKDDELGESRIIDIECGVNIVCKVVGKDEIEVIDDAYSPGSMIELEKEDKDISVLFGNGQNETIVKENIEVDDVPIDVVSMTGEPMVTDKKIVDDRVVLEGILKVYAIYKTKDDKNYVNNCDEEVPFAVAIDIPGCRIGMEALDTVALENIEGFIEAGTISVKALISAKVLLKYSTHKEFIQGIEMFEGVAPKKASIIIYIVQSGDTLWKIAKKYSTTVDKLMEINEIEIPELIKPGDKIIIEGRAVIV</sequence>
<dbReference type="eggNOG" id="COG1388">
    <property type="taxonomic scope" value="Bacteria"/>
</dbReference>
<gene>
    <name evidence="2" type="ORF">CM240_2314</name>
</gene>
<evidence type="ECO:0000259" key="1">
    <source>
        <dbReference type="PROSITE" id="PS51782"/>
    </source>
</evidence>
<organism evidence="2 3">
    <name type="scientific">Clostridium bornimense</name>
    <dbReference type="NCBI Taxonomy" id="1216932"/>
    <lineage>
        <taxon>Bacteria</taxon>
        <taxon>Bacillati</taxon>
        <taxon>Bacillota</taxon>
        <taxon>Clostridia</taxon>
        <taxon>Eubacteriales</taxon>
        <taxon>Clostridiaceae</taxon>
        <taxon>Clostridium</taxon>
    </lineage>
</organism>
<reference evidence="2 3" key="1">
    <citation type="submission" date="2013-11" db="EMBL/GenBank/DDBJ databases">
        <title>Complete genome sequence of Clostridum sp. M2/40.</title>
        <authorList>
            <person name="Wibberg D."/>
            <person name="Puehler A."/>
            <person name="Schlueter A."/>
        </authorList>
    </citation>
    <scope>NUCLEOTIDE SEQUENCE [LARGE SCALE GENOMIC DNA]</scope>
    <source>
        <strain evidence="3">M2/40</strain>
    </source>
</reference>
<dbReference type="PROSITE" id="PS51782">
    <property type="entry name" value="LYSM"/>
    <property type="match status" value="1"/>
</dbReference>
<dbReference type="RefSeq" id="WP_044039266.1">
    <property type="nucleotide sequence ID" value="NZ_HG917868.1"/>
</dbReference>
<dbReference type="InterPro" id="IPR036779">
    <property type="entry name" value="LysM_dom_sf"/>
</dbReference>
<dbReference type="SMART" id="SM00257">
    <property type="entry name" value="LysM"/>
    <property type="match status" value="1"/>
</dbReference>
<dbReference type="CDD" id="cd00118">
    <property type="entry name" value="LysM"/>
    <property type="match status" value="1"/>
</dbReference>
<keyword evidence="3" id="KW-1185">Reference proteome</keyword>
<dbReference type="PANTHER" id="PTHR33734:SF22">
    <property type="entry name" value="MEMBRANE-BOUND LYTIC MUREIN TRANSGLYCOSYLASE D"/>
    <property type="match status" value="1"/>
</dbReference>
<dbReference type="EMBL" id="HG917868">
    <property type="protein sequence ID" value="CDM69451.1"/>
    <property type="molecule type" value="Genomic_DNA"/>
</dbReference>
<dbReference type="Proteomes" id="UP000019426">
    <property type="component" value="Chromosome M2/40_rep1"/>
</dbReference>
<protein>
    <submittedName>
        <fullName evidence="2">LysM domain protein</fullName>
    </submittedName>
</protein>
<evidence type="ECO:0000313" key="2">
    <source>
        <dbReference type="EMBL" id="CDM69451.1"/>
    </source>
</evidence>
<dbReference type="SUPFAM" id="SSF54106">
    <property type="entry name" value="LysM domain"/>
    <property type="match status" value="1"/>
</dbReference>
<dbReference type="PATRIC" id="fig|1216932.3.peg.2292"/>